<dbReference type="AlphaFoldDB" id="A0A398BK12"/>
<dbReference type="Gene3D" id="3.30.750.140">
    <property type="match status" value="1"/>
</dbReference>
<feature type="region of interest" description="Disordered" evidence="1">
    <location>
        <begin position="455"/>
        <end position="499"/>
    </location>
</feature>
<feature type="domain" description="Flagellar hook-length control protein-like C-terminal" evidence="2">
    <location>
        <begin position="383"/>
        <end position="452"/>
    </location>
</feature>
<evidence type="ECO:0000259" key="2">
    <source>
        <dbReference type="Pfam" id="PF02120"/>
    </source>
</evidence>
<gene>
    <name evidence="3" type="ORF">D2N39_15705</name>
</gene>
<comment type="caution">
    <text evidence="3">The sequence shown here is derived from an EMBL/GenBank/DDBJ whole genome shotgun (WGS) entry which is preliminary data.</text>
</comment>
<evidence type="ECO:0000256" key="1">
    <source>
        <dbReference type="SAM" id="MobiDB-lite"/>
    </source>
</evidence>
<protein>
    <submittedName>
        <fullName evidence="3">Flagellar hook-length control protein FliK</fullName>
    </submittedName>
</protein>
<reference evidence="3 4" key="1">
    <citation type="submission" date="2018-09" db="EMBL/GenBank/DDBJ databases">
        <title>Gemmobacter lutimaris sp. nov., a marine bacterium isolated from tidal flat.</title>
        <authorList>
            <person name="Lee D.W."/>
            <person name="Yoo Y."/>
            <person name="Kim J.-J."/>
            <person name="Kim B.S."/>
        </authorList>
    </citation>
    <scope>NUCLEOTIDE SEQUENCE [LARGE SCALE GENOMIC DNA]</scope>
    <source>
        <strain evidence="3 4">YJ-T1-11</strain>
    </source>
</reference>
<dbReference type="Pfam" id="PF02120">
    <property type="entry name" value="Flg_hook"/>
    <property type="match status" value="1"/>
</dbReference>
<keyword evidence="4" id="KW-1185">Reference proteome</keyword>
<evidence type="ECO:0000313" key="4">
    <source>
        <dbReference type="Proteomes" id="UP000266649"/>
    </source>
</evidence>
<dbReference type="InterPro" id="IPR021136">
    <property type="entry name" value="Flagellar_hook_control-like_C"/>
</dbReference>
<keyword evidence="3" id="KW-0969">Cilium</keyword>
<dbReference type="CDD" id="cd17470">
    <property type="entry name" value="T3SS_Flik_C"/>
    <property type="match status" value="1"/>
</dbReference>
<feature type="region of interest" description="Disordered" evidence="1">
    <location>
        <begin position="1"/>
        <end position="28"/>
    </location>
</feature>
<dbReference type="InterPro" id="IPR038610">
    <property type="entry name" value="FliK-like_C_sf"/>
</dbReference>
<name>A0A398BK12_9RHOB</name>
<feature type="region of interest" description="Disordered" evidence="1">
    <location>
        <begin position="315"/>
        <end position="361"/>
    </location>
</feature>
<dbReference type="EMBL" id="QXXQ01000010">
    <property type="protein sequence ID" value="RID90742.1"/>
    <property type="molecule type" value="Genomic_DNA"/>
</dbReference>
<evidence type="ECO:0000313" key="3">
    <source>
        <dbReference type="EMBL" id="RID90742.1"/>
    </source>
</evidence>
<feature type="compositionally biased region" description="Basic and acidic residues" evidence="1">
    <location>
        <begin position="490"/>
        <end position="499"/>
    </location>
</feature>
<keyword evidence="3" id="KW-0966">Cell projection</keyword>
<feature type="compositionally biased region" description="Basic and acidic residues" evidence="1">
    <location>
        <begin position="11"/>
        <end position="20"/>
    </location>
</feature>
<sequence length="499" mass="51918">MPLGTNAQSKAPERACHELPGDEAAETPEPLVLEACAAADNDAAITLTDPEIPHGTGYAVYQTEPAAPDHTSPDVMAAPHLALPTGNAPLDVQPAMSAFVTDDLPTPAFWSHFDATLSERAEQYPAHHSPAPEHAASGATATLADPLDTGLVTAKRSGKPVGSEPAPVQHPKGTVPHLLMEHPSTEPSVTLLTGARPHSANGLDTLAGELPARTRLTAPAPATVSGAEAARLRISTVPAEQLPAPEPAPPFKPYFLTKPDSPAVVLPTGQAPRTAETLAEGGAMTAPSPGHRDVEAGHTPARMHAKLPIRPADVQHPATPETAFPLPSDDNMTIAHDSDATELPPASAGLGTERPPPKPPIVLQHAQMSAAPSTQANADAASTAAKQGIELSLAPQELGRVRLTLHSDGDRVHAHIRAEQPETLDLLRRNGEQLLAEFKAAGFRQADMHFGQWAQGGERHAHTPAALAPSDPPDPAVATTSADLSASKPRISDGLDLRL</sequence>
<dbReference type="Proteomes" id="UP000266649">
    <property type="component" value="Unassembled WGS sequence"/>
</dbReference>
<proteinExistence type="predicted"/>
<accession>A0A398BK12</accession>
<keyword evidence="3" id="KW-0282">Flagellum</keyword>
<organism evidence="3 4">
    <name type="scientific">Gemmobacter lutimaris</name>
    <dbReference type="NCBI Taxonomy" id="2306023"/>
    <lineage>
        <taxon>Bacteria</taxon>
        <taxon>Pseudomonadati</taxon>
        <taxon>Pseudomonadota</taxon>
        <taxon>Alphaproteobacteria</taxon>
        <taxon>Rhodobacterales</taxon>
        <taxon>Paracoccaceae</taxon>
        <taxon>Gemmobacter</taxon>
    </lineage>
</organism>